<proteinExistence type="predicted"/>
<protein>
    <recommendedName>
        <fullName evidence="4">Mutanase</fullName>
    </recommendedName>
</protein>
<feature type="chain" id="PRO_5020203177" description="Mutanase" evidence="1">
    <location>
        <begin position="18"/>
        <end position="455"/>
    </location>
</feature>
<dbReference type="EMBL" id="SOSA01000151">
    <property type="protein sequence ID" value="THC95588.1"/>
    <property type="molecule type" value="Genomic_DNA"/>
</dbReference>
<evidence type="ECO:0000313" key="2">
    <source>
        <dbReference type="EMBL" id="THC95588.1"/>
    </source>
</evidence>
<evidence type="ECO:0000256" key="1">
    <source>
        <dbReference type="SAM" id="SignalP"/>
    </source>
</evidence>
<evidence type="ECO:0008006" key="4">
    <source>
        <dbReference type="Google" id="ProtNLM"/>
    </source>
</evidence>
<dbReference type="CDD" id="cd11577">
    <property type="entry name" value="GH71"/>
    <property type="match status" value="1"/>
</dbReference>
<dbReference type="GO" id="GO:0051118">
    <property type="term" value="F:glucan endo-1,3-alpha-glucosidase activity"/>
    <property type="evidence" value="ECO:0007669"/>
    <property type="project" value="InterPro"/>
</dbReference>
<name>A0A4S3JLM6_9EURO</name>
<dbReference type="Proteomes" id="UP000308092">
    <property type="component" value="Unassembled WGS sequence"/>
</dbReference>
<sequence>MLIRHLSLFLFAVPSTGQHESPNASVQSEPQRVFAHFLVGNAYSMTPQHWETDIIEAQKAHIDGFALNVAPQDDYTDRVLQTAYDAAERIGDFSLFISFDYGSGGPWPAERVIALINVYKNRKAQFHYHGKPLVSTFEGAGNVGDWPRIKSETACTFIPNWTSMGPDGIRSVLDDIDGAFSWDAWPVGAEDKSTSSDLAWMDALAGKPYMMPVAPWFYTNLPQWKKNWLWRGDDMWHYRWQQVTELQPPLVQILSWNDYGETHYIGPIYEAGIPDGAARYVQNHPHDAWRELLPHYIDSYRRNLMNPHSHSQYRSAPAGFHNPRYPISFVDKIVYWYRLNPSSSGSADGTTGNNQAMGQKILDPGQVSQDRVFFSALVTQSSEVYVRIGAGSPTFFCANSPGIHHFSVPFYGQTGPVQFGIKRDSQDVVTVHGPPITECVGGIVDWNAVVGSSQD</sequence>
<accession>A0A4S3JLM6</accession>
<comment type="caution">
    <text evidence="2">The sequence shown here is derived from an EMBL/GenBank/DDBJ whole genome shotgun (WGS) entry which is preliminary data.</text>
</comment>
<keyword evidence="1" id="KW-0732">Signal</keyword>
<keyword evidence="3" id="KW-1185">Reference proteome</keyword>
<dbReference type="Gene3D" id="3.20.20.80">
    <property type="entry name" value="Glycosidases"/>
    <property type="match status" value="1"/>
</dbReference>
<dbReference type="VEuPathDB" id="FungiDB:EYZ11_004960"/>
<reference evidence="2 3" key="1">
    <citation type="submission" date="2019-03" db="EMBL/GenBank/DDBJ databases">
        <title>The genome sequence of a newly discovered highly antifungal drug resistant Aspergillus species, Aspergillus tanneri NIH 1004.</title>
        <authorList>
            <person name="Mounaud S."/>
            <person name="Singh I."/>
            <person name="Joardar V."/>
            <person name="Pakala S."/>
            <person name="Pakala S."/>
            <person name="Venepally P."/>
            <person name="Hoover J."/>
            <person name="Nierman W."/>
            <person name="Chung J."/>
            <person name="Losada L."/>
        </authorList>
    </citation>
    <scope>NUCLEOTIDE SEQUENCE [LARGE SCALE GENOMIC DNA]</scope>
    <source>
        <strain evidence="2 3">NIH1004</strain>
    </source>
</reference>
<dbReference type="STRING" id="1220188.A0A4S3JLM6"/>
<feature type="signal peptide" evidence="1">
    <location>
        <begin position="1"/>
        <end position="17"/>
    </location>
</feature>
<evidence type="ECO:0000313" key="3">
    <source>
        <dbReference type="Proteomes" id="UP000308092"/>
    </source>
</evidence>
<organism evidence="2 3">
    <name type="scientific">Aspergillus tanneri</name>
    <dbReference type="NCBI Taxonomy" id="1220188"/>
    <lineage>
        <taxon>Eukaryota</taxon>
        <taxon>Fungi</taxon>
        <taxon>Dikarya</taxon>
        <taxon>Ascomycota</taxon>
        <taxon>Pezizomycotina</taxon>
        <taxon>Eurotiomycetes</taxon>
        <taxon>Eurotiomycetidae</taxon>
        <taxon>Eurotiales</taxon>
        <taxon>Aspergillaceae</taxon>
        <taxon>Aspergillus</taxon>
        <taxon>Aspergillus subgen. Circumdati</taxon>
    </lineage>
</organism>
<dbReference type="AlphaFoldDB" id="A0A4S3JLM6"/>
<dbReference type="Pfam" id="PF03659">
    <property type="entry name" value="Glyco_hydro_71"/>
    <property type="match status" value="1"/>
</dbReference>
<dbReference type="InterPro" id="IPR005197">
    <property type="entry name" value="Glyco_hydro_71"/>
</dbReference>
<gene>
    <name evidence="2" type="ORF">EYZ11_004960</name>
</gene>